<dbReference type="OrthoDB" id="9773293at2"/>
<accession>A0A098EH79</accession>
<dbReference type="SUPFAM" id="SSF53474">
    <property type="entry name" value="alpha/beta-Hydrolases"/>
    <property type="match status" value="1"/>
</dbReference>
<keyword evidence="4" id="KW-1185">Reference proteome</keyword>
<dbReference type="InterPro" id="IPR000073">
    <property type="entry name" value="AB_hydrolase_1"/>
</dbReference>
<dbReference type="RefSeq" id="WP_052654262.1">
    <property type="nucleotide sequence ID" value="NZ_CCXS01000001.1"/>
</dbReference>
<dbReference type="STRING" id="1499687.BN1080_00064"/>
<dbReference type="GO" id="GO:0016787">
    <property type="term" value="F:hydrolase activity"/>
    <property type="evidence" value="ECO:0007669"/>
    <property type="project" value="UniProtKB-KW"/>
</dbReference>
<dbReference type="Pfam" id="PF00561">
    <property type="entry name" value="Abhydrolase_1"/>
    <property type="match status" value="1"/>
</dbReference>
<dbReference type="PANTHER" id="PTHR43329">
    <property type="entry name" value="EPOXIDE HYDROLASE"/>
    <property type="match status" value="1"/>
</dbReference>
<evidence type="ECO:0000256" key="1">
    <source>
        <dbReference type="ARBA" id="ARBA00022801"/>
    </source>
</evidence>
<evidence type="ECO:0000313" key="4">
    <source>
        <dbReference type="Proteomes" id="UP000043699"/>
    </source>
</evidence>
<dbReference type="PRINTS" id="PR00412">
    <property type="entry name" value="EPOXHYDRLASE"/>
</dbReference>
<proteinExistence type="predicted"/>
<gene>
    <name evidence="3" type="ORF">BN1080_00064</name>
</gene>
<dbReference type="InterPro" id="IPR000639">
    <property type="entry name" value="Epox_hydrolase-like"/>
</dbReference>
<organism evidence="3 4">
    <name type="scientific">Planococcus massiliensis</name>
    <dbReference type="NCBI Taxonomy" id="1499687"/>
    <lineage>
        <taxon>Bacteria</taxon>
        <taxon>Bacillati</taxon>
        <taxon>Bacillota</taxon>
        <taxon>Bacilli</taxon>
        <taxon>Bacillales</taxon>
        <taxon>Caryophanaceae</taxon>
        <taxon>Planococcus</taxon>
    </lineage>
</organism>
<feature type="domain" description="AB hydrolase-1" evidence="2">
    <location>
        <begin position="27"/>
        <end position="271"/>
    </location>
</feature>
<name>A0A098EH79_9BACL</name>
<dbReference type="EMBL" id="CCXS01000001">
    <property type="protein sequence ID" value="CEG21167.1"/>
    <property type="molecule type" value="Genomic_DNA"/>
</dbReference>
<dbReference type="PRINTS" id="PR00111">
    <property type="entry name" value="ABHYDROLASE"/>
</dbReference>
<dbReference type="Proteomes" id="UP000043699">
    <property type="component" value="Unassembled WGS sequence"/>
</dbReference>
<dbReference type="AlphaFoldDB" id="A0A098EH79"/>
<keyword evidence="1 3" id="KW-0378">Hydrolase</keyword>
<evidence type="ECO:0000313" key="3">
    <source>
        <dbReference type="EMBL" id="CEG21167.1"/>
    </source>
</evidence>
<sequence>MEQVSFEYVKTNGITLHTAVAGPENGPLVVLLHGFPEFWYGWIHQIEPLAAKGYRVVVPDQRGYNLSDKPAGIENYTLDLLRDDIVGLIEGFERTSATIIGHDWGGAVAWHLAATKPQYVDQLIAVNIPHPKAMPRVMKKNPAQWVKSSYIAFFQMPELPEKTLAADYFKTMVSSLVSTSRPNTFSEEEISAYQSAWAQPGALTAMLNWYRAIRKGSMLQTPEEKIGVPVRIIWGLGDQFLSPMLAKESLNFCRDSELVFVGEATHWVHHEQAYIVNKLIAQFLSEKKAEAPLQ</sequence>
<reference evidence="3 4" key="1">
    <citation type="submission" date="2014-09" db="EMBL/GenBank/DDBJ databases">
        <authorList>
            <person name="Urmite Genomes Urmite Genomes"/>
        </authorList>
    </citation>
    <scope>NUCLEOTIDE SEQUENCE [LARGE SCALE GENOMIC DNA]</scope>
    <source>
        <strain evidence="3 4">ES2</strain>
    </source>
</reference>
<dbReference type="Gene3D" id="3.40.50.1820">
    <property type="entry name" value="alpha/beta hydrolase"/>
    <property type="match status" value="1"/>
</dbReference>
<protein>
    <submittedName>
        <fullName evidence="3">Soluble epoxide hydrolase</fullName>
    </submittedName>
</protein>
<dbReference type="InterPro" id="IPR029058">
    <property type="entry name" value="AB_hydrolase_fold"/>
</dbReference>
<evidence type="ECO:0000259" key="2">
    <source>
        <dbReference type="Pfam" id="PF00561"/>
    </source>
</evidence>